<gene>
    <name evidence="2" type="ORF">Zmor_024868</name>
</gene>
<feature type="region of interest" description="Disordered" evidence="1">
    <location>
        <begin position="1"/>
        <end position="62"/>
    </location>
</feature>
<protein>
    <submittedName>
        <fullName evidence="2">Uncharacterized protein</fullName>
    </submittedName>
</protein>
<feature type="compositionally biased region" description="Polar residues" evidence="1">
    <location>
        <begin position="1"/>
        <end position="35"/>
    </location>
</feature>
<evidence type="ECO:0000313" key="3">
    <source>
        <dbReference type="Proteomes" id="UP001168821"/>
    </source>
</evidence>
<reference evidence="2" key="1">
    <citation type="journal article" date="2023" name="G3 (Bethesda)">
        <title>Whole genome assemblies of Zophobas morio and Tenebrio molitor.</title>
        <authorList>
            <person name="Kaur S."/>
            <person name="Stinson S.A."/>
            <person name="diCenzo G.C."/>
        </authorList>
    </citation>
    <scope>NUCLEOTIDE SEQUENCE</scope>
    <source>
        <strain evidence="2">QUZm001</strain>
    </source>
</reference>
<evidence type="ECO:0000313" key="2">
    <source>
        <dbReference type="EMBL" id="KAJ3642050.1"/>
    </source>
</evidence>
<accession>A0AA38M341</accession>
<feature type="compositionally biased region" description="Pro residues" evidence="1">
    <location>
        <begin position="42"/>
        <end position="54"/>
    </location>
</feature>
<sequence>MAHYPSSQNISSPSKPACRNTSNCEKSSRLGSSASRKYPKSQNPPPTLYPPSPHGPNTNRMPKFRSWAVRMFRAINKQKSFPAKIFPVFQSGSGRGRNARENFVFSVSRTIDCDRRVPVRELPDSKTQCIHRARRTREI</sequence>
<proteinExistence type="predicted"/>
<dbReference type="Proteomes" id="UP001168821">
    <property type="component" value="Unassembled WGS sequence"/>
</dbReference>
<organism evidence="2 3">
    <name type="scientific">Zophobas morio</name>
    <dbReference type="NCBI Taxonomy" id="2755281"/>
    <lineage>
        <taxon>Eukaryota</taxon>
        <taxon>Metazoa</taxon>
        <taxon>Ecdysozoa</taxon>
        <taxon>Arthropoda</taxon>
        <taxon>Hexapoda</taxon>
        <taxon>Insecta</taxon>
        <taxon>Pterygota</taxon>
        <taxon>Neoptera</taxon>
        <taxon>Endopterygota</taxon>
        <taxon>Coleoptera</taxon>
        <taxon>Polyphaga</taxon>
        <taxon>Cucujiformia</taxon>
        <taxon>Tenebrionidae</taxon>
        <taxon>Zophobas</taxon>
    </lineage>
</organism>
<comment type="caution">
    <text evidence="2">The sequence shown here is derived from an EMBL/GenBank/DDBJ whole genome shotgun (WGS) entry which is preliminary data.</text>
</comment>
<name>A0AA38M341_9CUCU</name>
<keyword evidence="3" id="KW-1185">Reference proteome</keyword>
<evidence type="ECO:0000256" key="1">
    <source>
        <dbReference type="SAM" id="MobiDB-lite"/>
    </source>
</evidence>
<dbReference type="EMBL" id="JALNTZ010000008">
    <property type="protein sequence ID" value="KAJ3642050.1"/>
    <property type="molecule type" value="Genomic_DNA"/>
</dbReference>
<dbReference type="AlphaFoldDB" id="A0AA38M341"/>